<dbReference type="GO" id="GO:0046961">
    <property type="term" value="F:proton-transporting ATPase activity, rotational mechanism"/>
    <property type="evidence" value="ECO:0007669"/>
    <property type="project" value="TreeGrafter"/>
</dbReference>
<evidence type="ECO:0000256" key="3">
    <source>
        <dbReference type="ARBA" id="ARBA00022475"/>
    </source>
</evidence>
<keyword evidence="7 13" id="KW-1133">Transmembrane helix</keyword>
<keyword evidence="6 13" id="KW-0375">Hydrogen ion transport</keyword>
<reference evidence="17" key="1">
    <citation type="submission" date="2017-09" db="EMBL/GenBank/DDBJ databases">
        <title>Depth-based differentiation of microbial function through sediment-hosted aquifers and enrichment of novel symbionts in the deep terrestrial subsurface.</title>
        <authorList>
            <person name="Probst A.J."/>
            <person name="Ladd B."/>
            <person name="Jarett J.K."/>
            <person name="Geller-Mcgrath D.E."/>
            <person name="Sieber C.M.K."/>
            <person name="Emerson J.B."/>
            <person name="Anantharaman K."/>
            <person name="Thomas B.C."/>
            <person name="Malmstrom R."/>
            <person name="Stieglmeier M."/>
            <person name="Klingl A."/>
            <person name="Woyke T."/>
            <person name="Ryan C.M."/>
            <person name="Banfield J.F."/>
        </authorList>
    </citation>
    <scope>NUCLEOTIDE SEQUENCE [LARGE SCALE GENOMIC DNA]</scope>
</reference>
<dbReference type="CDD" id="cd06503">
    <property type="entry name" value="ATP-synt_Fo_b"/>
    <property type="match status" value="1"/>
</dbReference>
<keyword evidence="15" id="KW-0175">Coiled coil</keyword>
<evidence type="ECO:0000256" key="10">
    <source>
        <dbReference type="ARBA" id="ARBA00023310"/>
    </source>
</evidence>
<dbReference type="Proteomes" id="UP000228635">
    <property type="component" value="Unassembled WGS sequence"/>
</dbReference>
<comment type="subunit">
    <text evidence="13">F-type ATPases have 2 components, F(1) - the catalytic core - and F(0) - the membrane proton channel. F(1) has five subunits: alpha(3), beta(3), gamma(1), delta(1), epsilon(1). F(0) has three main subunits: a(1), b(2) and c(10-14). The alpha and beta chains form an alternating ring which encloses part of the gamma chain. F(1) is attached to F(0) by a central stalk formed by the gamma and epsilon chains, while a peripheral stalk is formed by the delta and b chains.</text>
</comment>
<evidence type="ECO:0000256" key="4">
    <source>
        <dbReference type="ARBA" id="ARBA00022547"/>
    </source>
</evidence>
<dbReference type="PANTHER" id="PTHR33445">
    <property type="entry name" value="ATP SYNTHASE SUBUNIT B', CHLOROPLASTIC"/>
    <property type="match status" value="1"/>
</dbReference>
<evidence type="ECO:0000256" key="8">
    <source>
        <dbReference type="ARBA" id="ARBA00023065"/>
    </source>
</evidence>
<dbReference type="GO" id="GO:0046933">
    <property type="term" value="F:proton-transporting ATP synthase activity, rotational mechanism"/>
    <property type="evidence" value="ECO:0007669"/>
    <property type="project" value="UniProtKB-UniRule"/>
</dbReference>
<evidence type="ECO:0000256" key="13">
    <source>
        <dbReference type="HAMAP-Rule" id="MF_01398"/>
    </source>
</evidence>
<evidence type="ECO:0000256" key="7">
    <source>
        <dbReference type="ARBA" id="ARBA00022989"/>
    </source>
</evidence>
<evidence type="ECO:0000256" key="6">
    <source>
        <dbReference type="ARBA" id="ARBA00022781"/>
    </source>
</evidence>
<dbReference type="AlphaFoldDB" id="A0A2M6WIA2"/>
<keyword evidence="2 13" id="KW-0813">Transport</keyword>
<dbReference type="NCBIfam" id="TIGR01144">
    <property type="entry name" value="ATP_synt_b"/>
    <property type="match status" value="1"/>
</dbReference>
<evidence type="ECO:0000313" key="16">
    <source>
        <dbReference type="EMBL" id="PIT92513.1"/>
    </source>
</evidence>
<dbReference type="HAMAP" id="MF_01398">
    <property type="entry name" value="ATP_synth_b_bprime"/>
    <property type="match status" value="1"/>
</dbReference>
<keyword evidence="5 13" id="KW-0812">Transmembrane</keyword>
<keyword evidence="10 13" id="KW-0066">ATP synthesis</keyword>
<comment type="subcellular location">
    <subcellularLocation>
        <location evidence="13">Cell membrane</location>
        <topology evidence="13">Single-pass membrane protein</topology>
    </subcellularLocation>
    <subcellularLocation>
        <location evidence="12">Endomembrane system</location>
        <topology evidence="12">Single-pass membrane protein</topology>
    </subcellularLocation>
</comment>
<dbReference type="InterPro" id="IPR002146">
    <property type="entry name" value="ATP_synth_b/b'su_bac/chlpt"/>
</dbReference>
<evidence type="ECO:0000256" key="14">
    <source>
        <dbReference type="RuleBase" id="RU003848"/>
    </source>
</evidence>
<keyword evidence="9 13" id="KW-0472">Membrane</keyword>
<dbReference type="InterPro" id="IPR050059">
    <property type="entry name" value="ATP_synthase_B_chain"/>
</dbReference>
<evidence type="ECO:0000256" key="12">
    <source>
        <dbReference type="ARBA" id="ARBA00037847"/>
    </source>
</evidence>
<evidence type="ECO:0000256" key="11">
    <source>
        <dbReference type="ARBA" id="ARBA00025198"/>
    </source>
</evidence>
<dbReference type="Gene3D" id="6.10.250.1580">
    <property type="match status" value="1"/>
</dbReference>
<keyword evidence="4 13" id="KW-0138">CF(0)</keyword>
<evidence type="ECO:0000256" key="1">
    <source>
        <dbReference type="ARBA" id="ARBA00005513"/>
    </source>
</evidence>
<evidence type="ECO:0000256" key="2">
    <source>
        <dbReference type="ARBA" id="ARBA00022448"/>
    </source>
</evidence>
<dbReference type="PANTHER" id="PTHR33445:SF1">
    <property type="entry name" value="ATP SYNTHASE SUBUNIT B"/>
    <property type="match status" value="1"/>
</dbReference>
<evidence type="ECO:0000313" key="17">
    <source>
        <dbReference type="Proteomes" id="UP000228635"/>
    </source>
</evidence>
<accession>A0A2M6WIA2</accession>
<evidence type="ECO:0000256" key="15">
    <source>
        <dbReference type="SAM" id="Coils"/>
    </source>
</evidence>
<keyword evidence="3 13" id="KW-1003">Cell membrane</keyword>
<gene>
    <name evidence="13 16" type="primary">atpF</name>
    <name evidence="16" type="ORF">COU08_02010</name>
</gene>
<sequence>MSELLSTFGINWKLLLAQMFNFSVLLLALWWFLYRPVLDMVAKRQSVIEKGVADAKDAEKKLQNAETEATKLVSGASGEAQEVLANARARADEKSSEMIGSAREQADRIVKEAQMHADEAKKQAIKDSEKEIAKAAVLAAEKILREGK</sequence>
<feature type="coiled-coil region" evidence="15">
    <location>
        <begin position="48"/>
        <end position="75"/>
    </location>
</feature>
<dbReference type="Pfam" id="PF00430">
    <property type="entry name" value="ATP-synt_B"/>
    <property type="match status" value="1"/>
</dbReference>
<dbReference type="EMBL" id="PFBA01000017">
    <property type="protein sequence ID" value="PIT92513.1"/>
    <property type="molecule type" value="Genomic_DNA"/>
</dbReference>
<comment type="caution">
    <text evidence="16">The sequence shown here is derived from an EMBL/GenBank/DDBJ whole genome shotgun (WGS) entry which is preliminary data.</text>
</comment>
<comment type="function">
    <text evidence="13">Component of the F(0) channel, it forms part of the peripheral stalk, linking F(1) to F(0).</text>
</comment>
<organism evidence="16 17">
    <name type="scientific">Candidatus Harrisonbacteria bacterium CG10_big_fil_rev_8_21_14_0_10_42_17</name>
    <dbReference type="NCBI Taxonomy" id="1974584"/>
    <lineage>
        <taxon>Bacteria</taxon>
        <taxon>Candidatus Harrisoniibacteriota</taxon>
    </lineage>
</organism>
<proteinExistence type="inferred from homology"/>
<keyword evidence="8 13" id="KW-0406">Ion transport</keyword>
<dbReference type="InterPro" id="IPR005864">
    <property type="entry name" value="ATP_synth_F0_bsu_bac"/>
</dbReference>
<dbReference type="GO" id="GO:0045259">
    <property type="term" value="C:proton-transporting ATP synthase complex"/>
    <property type="evidence" value="ECO:0007669"/>
    <property type="project" value="UniProtKB-KW"/>
</dbReference>
<protein>
    <recommendedName>
        <fullName evidence="13">ATP synthase subunit b</fullName>
    </recommendedName>
    <alternativeName>
        <fullName evidence="13">ATP synthase F(0) sector subunit b</fullName>
    </alternativeName>
    <alternativeName>
        <fullName evidence="13">ATPase subunit I</fullName>
    </alternativeName>
    <alternativeName>
        <fullName evidence="13">F-type ATPase subunit b</fullName>
        <shortName evidence="13">F-ATPase subunit b</shortName>
    </alternativeName>
</protein>
<comment type="function">
    <text evidence="11 13">F(1)F(0) ATP synthase produces ATP from ADP in the presence of a proton or sodium gradient. F-type ATPases consist of two structural domains, F(1) containing the extramembraneous catalytic core and F(0) containing the membrane proton channel, linked together by a central stalk and a peripheral stalk. During catalysis, ATP synthesis in the catalytic domain of F(1) is coupled via a rotary mechanism of the central stalk subunits to proton translocation.</text>
</comment>
<dbReference type="GO" id="GO:0005886">
    <property type="term" value="C:plasma membrane"/>
    <property type="evidence" value="ECO:0007669"/>
    <property type="project" value="UniProtKB-SubCell"/>
</dbReference>
<evidence type="ECO:0000256" key="5">
    <source>
        <dbReference type="ARBA" id="ARBA00022692"/>
    </source>
</evidence>
<name>A0A2M6WIA2_9BACT</name>
<comment type="similarity">
    <text evidence="1 13 14">Belongs to the ATPase B chain family.</text>
</comment>
<evidence type="ECO:0000256" key="9">
    <source>
        <dbReference type="ARBA" id="ARBA00023136"/>
    </source>
</evidence>
<feature type="transmembrane region" description="Helical" evidence="13">
    <location>
        <begin position="12"/>
        <end position="34"/>
    </location>
</feature>
<dbReference type="GO" id="GO:0012505">
    <property type="term" value="C:endomembrane system"/>
    <property type="evidence" value="ECO:0007669"/>
    <property type="project" value="UniProtKB-SubCell"/>
</dbReference>